<dbReference type="EMBL" id="LT853692">
    <property type="protein sequence ID" value="SMQ45318.1"/>
    <property type="molecule type" value="Genomic_DNA"/>
</dbReference>
<proteinExistence type="predicted"/>
<keyword evidence="1" id="KW-0732">Signal</keyword>
<feature type="chain" id="PRO_5013390288" description="Extracellular membrane protein CFEM domain-containing protein" evidence="1">
    <location>
        <begin position="23"/>
        <end position="86"/>
    </location>
</feature>
<dbReference type="AlphaFoldDB" id="A0A1X7RD23"/>
<evidence type="ECO:0000256" key="1">
    <source>
        <dbReference type="SAM" id="SignalP"/>
    </source>
</evidence>
<gene>
    <name evidence="2" type="ORF">ZT3D7_G462</name>
</gene>
<sequence length="86" mass="9177">MHLKNYLLVAAATVLGAVDARARVRCESALTPDATMRTVCWPNGGYTDLNDGKNCCIGDGHVGDFFKKCAAQKHGKIVGIQPNTCP</sequence>
<protein>
    <recommendedName>
        <fullName evidence="4">Extracellular membrane protein CFEM domain-containing protein</fullName>
    </recommendedName>
</protein>
<organism evidence="2 3">
    <name type="scientific">Zymoseptoria tritici (strain ST99CH_3D7)</name>
    <dbReference type="NCBI Taxonomy" id="1276538"/>
    <lineage>
        <taxon>Eukaryota</taxon>
        <taxon>Fungi</taxon>
        <taxon>Dikarya</taxon>
        <taxon>Ascomycota</taxon>
        <taxon>Pezizomycotina</taxon>
        <taxon>Dothideomycetes</taxon>
        <taxon>Dothideomycetidae</taxon>
        <taxon>Mycosphaerellales</taxon>
        <taxon>Mycosphaerellaceae</taxon>
        <taxon>Zymoseptoria</taxon>
    </lineage>
</organism>
<evidence type="ECO:0008006" key="4">
    <source>
        <dbReference type="Google" id="ProtNLM"/>
    </source>
</evidence>
<name>A0A1X7RD23_ZYMT9</name>
<feature type="signal peptide" evidence="1">
    <location>
        <begin position="1"/>
        <end position="22"/>
    </location>
</feature>
<accession>A0A1X7RD23</accession>
<evidence type="ECO:0000313" key="2">
    <source>
        <dbReference type="EMBL" id="SMQ45318.1"/>
    </source>
</evidence>
<evidence type="ECO:0000313" key="3">
    <source>
        <dbReference type="Proteomes" id="UP000215127"/>
    </source>
</evidence>
<dbReference type="Proteomes" id="UP000215127">
    <property type="component" value="Chromosome 1"/>
</dbReference>
<keyword evidence="3" id="KW-1185">Reference proteome</keyword>
<reference evidence="2 3" key="1">
    <citation type="submission" date="2016-06" db="EMBL/GenBank/DDBJ databases">
        <authorList>
            <person name="Kjaerup R.B."/>
            <person name="Dalgaard T.S."/>
            <person name="Juul-Madsen H.R."/>
        </authorList>
    </citation>
    <scope>NUCLEOTIDE SEQUENCE [LARGE SCALE GENOMIC DNA]</scope>
</reference>